<keyword evidence="2" id="KW-1185">Reference proteome</keyword>
<comment type="caution">
    <text evidence="1">The sequence shown here is derived from an EMBL/GenBank/DDBJ whole genome shotgun (WGS) entry which is preliminary data.</text>
</comment>
<evidence type="ECO:0000313" key="2">
    <source>
        <dbReference type="Proteomes" id="UP001064048"/>
    </source>
</evidence>
<accession>A0ACC0K845</accession>
<gene>
    <name evidence="1" type="ORF">MSG28_004804</name>
</gene>
<dbReference type="EMBL" id="CM046107">
    <property type="protein sequence ID" value="KAI8432407.1"/>
    <property type="molecule type" value="Genomic_DNA"/>
</dbReference>
<sequence>MSSSAAVACREVFDENSQPSAEEVSDYAQQLGIDPESESHLLPLARDGLMQALPAPWKAYFDEKLQTHYYYNEETKKTQWEHPLDHVYRELVKKARDASILDDTCASVQELLTSEENTKNLERVETKAESDEDLSTDSAEHPSDVKDSTLMPLRRLAPLGRPPLPLARLDKKLSDIRISPLRRSVENSVSPKPSLFRNTSDRDLLSRPTLFKTDVIDLKMNVGSPVEERLNPLLISAKVEKGLPLPLTGRGSMFLKLKSELPSPDTDKSFPLDSVTKSDPPKGILREKVSEGLQRKSESVLFGRPRQAASLDEDRKSVR</sequence>
<dbReference type="Proteomes" id="UP001064048">
    <property type="component" value="Chromosome 7"/>
</dbReference>
<organism evidence="1 2">
    <name type="scientific">Choristoneura fumiferana</name>
    <name type="common">Spruce budworm moth</name>
    <name type="synonym">Archips fumiferana</name>
    <dbReference type="NCBI Taxonomy" id="7141"/>
    <lineage>
        <taxon>Eukaryota</taxon>
        <taxon>Metazoa</taxon>
        <taxon>Ecdysozoa</taxon>
        <taxon>Arthropoda</taxon>
        <taxon>Hexapoda</taxon>
        <taxon>Insecta</taxon>
        <taxon>Pterygota</taxon>
        <taxon>Neoptera</taxon>
        <taxon>Endopterygota</taxon>
        <taxon>Lepidoptera</taxon>
        <taxon>Glossata</taxon>
        <taxon>Ditrysia</taxon>
        <taxon>Tortricoidea</taxon>
        <taxon>Tortricidae</taxon>
        <taxon>Tortricinae</taxon>
        <taxon>Choristoneura</taxon>
    </lineage>
</organism>
<reference evidence="1 2" key="1">
    <citation type="journal article" date="2022" name="Genome Biol. Evol.">
        <title>The Spruce Budworm Genome: Reconstructing the Evolutionary History of Antifreeze Proteins.</title>
        <authorList>
            <person name="Beliveau C."/>
            <person name="Gagne P."/>
            <person name="Picq S."/>
            <person name="Vernygora O."/>
            <person name="Keeling C.I."/>
            <person name="Pinkney K."/>
            <person name="Doucet D."/>
            <person name="Wen F."/>
            <person name="Johnston J.S."/>
            <person name="Maaroufi H."/>
            <person name="Boyle B."/>
            <person name="Laroche J."/>
            <person name="Dewar K."/>
            <person name="Juretic N."/>
            <person name="Blackburn G."/>
            <person name="Nisole A."/>
            <person name="Brunet B."/>
            <person name="Brandao M."/>
            <person name="Lumley L."/>
            <person name="Duan J."/>
            <person name="Quan G."/>
            <person name="Lucarotti C.J."/>
            <person name="Roe A.D."/>
            <person name="Sperling F.A.H."/>
            <person name="Levesque R.C."/>
            <person name="Cusson M."/>
        </authorList>
    </citation>
    <scope>NUCLEOTIDE SEQUENCE [LARGE SCALE GENOMIC DNA]</scope>
    <source>
        <strain evidence="1">Glfc:IPQL:Cfum</strain>
    </source>
</reference>
<proteinExistence type="predicted"/>
<name>A0ACC0K845_CHOFU</name>
<evidence type="ECO:0000313" key="1">
    <source>
        <dbReference type="EMBL" id="KAI8432407.1"/>
    </source>
</evidence>
<protein>
    <submittedName>
        <fullName evidence="1">Uncharacterized protein</fullName>
    </submittedName>
</protein>